<dbReference type="RefSeq" id="WP_089977468.1">
    <property type="nucleotide sequence ID" value="NZ_CP084916.1"/>
</dbReference>
<gene>
    <name evidence="1" type="ORF">SAMN04487752_1911</name>
</gene>
<dbReference type="Proteomes" id="UP000199481">
    <property type="component" value="Unassembled WGS sequence"/>
</dbReference>
<proteinExistence type="predicted"/>
<dbReference type="AlphaFoldDB" id="A0A1H1A5B9"/>
<evidence type="ECO:0000313" key="1">
    <source>
        <dbReference type="EMBL" id="SDQ34857.1"/>
    </source>
</evidence>
<dbReference type="EMBL" id="FNJW01000008">
    <property type="protein sequence ID" value="SDQ34857.1"/>
    <property type="molecule type" value="Genomic_DNA"/>
</dbReference>
<protein>
    <submittedName>
        <fullName evidence="1">Uncharacterized protein</fullName>
    </submittedName>
</protein>
<organism evidence="1 2">
    <name type="scientific">Carnobacterium viridans</name>
    <dbReference type="NCBI Taxonomy" id="174587"/>
    <lineage>
        <taxon>Bacteria</taxon>
        <taxon>Bacillati</taxon>
        <taxon>Bacillota</taxon>
        <taxon>Bacilli</taxon>
        <taxon>Lactobacillales</taxon>
        <taxon>Carnobacteriaceae</taxon>
        <taxon>Carnobacterium</taxon>
    </lineage>
</organism>
<evidence type="ECO:0000313" key="2">
    <source>
        <dbReference type="Proteomes" id="UP000199481"/>
    </source>
</evidence>
<reference evidence="2" key="1">
    <citation type="submission" date="2016-10" db="EMBL/GenBank/DDBJ databases">
        <authorList>
            <person name="Varghese N."/>
            <person name="Submissions S."/>
        </authorList>
    </citation>
    <scope>NUCLEOTIDE SEQUENCE [LARGE SCALE GENOMIC DNA]</scope>
    <source>
        <strain evidence="2">MPL-11</strain>
    </source>
</reference>
<sequence length="484" mass="56588">MKKEEDIVKLKEILYHNFNDYNNLEVIEVATKLNKLISLGKDSLKNKYKGAFIDTLKFLSEAEYLQKNYESCLKHIKQLKLSEFYKKEPISTVRHATIRGFQCDVFLGIYQNNFGKINIVKKELIEYGDINRSELEVNLKDDYDKILDLASSFLNNSIKTIVNFKLPYKIDISEDEEVIYEYKDIQFSLKFKTINNITQVPFEATNGVIELDRDKYGVYSCSDLMLTFNKFFDATHYINELLALCSESFNYFLDYYKTTTKYYWIDNLNLSQIQVSNVKVISEKYDDIISIPFYSGQSILFSDKPSYITQEKFSELKDSLIKGQELPLWKVLYLDAKNNMFIEKYKEAVISINSAFENYLNIKSREILRSGMTDIEVEAYLQGKVSYTTYFLKDFIKEEDFNKAIEQGIIGLHSPSTFQIIKKCFNLNDNNRITTSKSKINGLVNNIRKNRNDIIHGNIILIKDIESDAKKSINSFEEFINVFQ</sequence>
<keyword evidence="2" id="KW-1185">Reference proteome</keyword>
<name>A0A1H1A5B9_9LACT</name>
<accession>A0A1H1A5B9</accession>